<evidence type="ECO:0000256" key="1">
    <source>
        <dbReference type="SAM" id="Phobius"/>
    </source>
</evidence>
<feature type="transmembrane region" description="Helical" evidence="1">
    <location>
        <begin position="15"/>
        <end position="34"/>
    </location>
</feature>
<feature type="transmembrane region" description="Helical" evidence="1">
    <location>
        <begin position="41"/>
        <end position="60"/>
    </location>
</feature>
<evidence type="ECO:0000313" key="3">
    <source>
        <dbReference type="Proteomes" id="UP000184749"/>
    </source>
</evidence>
<keyword evidence="1" id="KW-0812">Transmembrane</keyword>
<dbReference type="EMBL" id="CP017105">
    <property type="protein sequence ID" value="APO70720.1"/>
    <property type="molecule type" value="Genomic_DNA"/>
</dbReference>
<dbReference type="AlphaFoldDB" id="A0A1L5NS45"/>
<keyword evidence="1" id="KW-1133">Transmembrane helix</keyword>
<dbReference type="Proteomes" id="UP000184749">
    <property type="component" value="Plasmid pRgalIE4872d"/>
</dbReference>
<geneLocation type="plasmid" evidence="3">
    <name>prgalie4872d</name>
</geneLocation>
<sequence length="73" mass="8178">MDRFPTIKFLLKNSAWLPPLAGLVFPIIGVWLGIRTGLLEIIVIGLLLGPIVYLVVRSYIELVTVMAEYLLPQ</sequence>
<keyword evidence="2" id="KW-0614">Plasmid</keyword>
<accession>A0A1L5NS45</accession>
<name>A0A1L5NS45_9HYPH</name>
<dbReference type="RefSeq" id="WP_074071178.1">
    <property type="nucleotide sequence ID" value="NZ_CP017105.1"/>
</dbReference>
<protein>
    <submittedName>
        <fullName evidence="2">Uncharacterized protein</fullName>
    </submittedName>
</protein>
<evidence type="ECO:0000313" key="2">
    <source>
        <dbReference type="EMBL" id="APO70720.1"/>
    </source>
</evidence>
<keyword evidence="1" id="KW-0472">Membrane</keyword>
<reference evidence="2 3" key="1">
    <citation type="submission" date="2016-09" db="EMBL/GenBank/DDBJ databases">
        <title>The complete genome sequences of Rhizobium gallicum, symbiovars gallicum and phaseoli, symbionts associated to common bean (Phaseolus vulgaris).</title>
        <authorList>
            <person name="Bustos P."/>
            <person name="Santamaria R.I."/>
            <person name="Perez-Carrascal O.M."/>
            <person name="Juarez S."/>
            <person name="Lozano L."/>
            <person name="Martinez-Flores I."/>
            <person name="Martinez-Romero E."/>
            <person name="Cevallos M."/>
            <person name="Romero D."/>
            <person name="Davila G."/>
            <person name="Gonzalez V."/>
        </authorList>
    </citation>
    <scope>NUCLEOTIDE SEQUENCE [LARGE SCALE GENOMIC DNA]</scope>
    <source>
        <strain evidence="2 3">IE4872</strain>
        <plasmid evidence="3">prgalie4872d</plasmid>
    </source>
</reference>
<gene>
    <name evidence="2" type="ORF">IE4872_PD00179</name>
</gene>
<proteinExistence type="predicted"/>
<organism evidence="2 3">
    <name type="scientific">Rhizobium gallicum</name>
    <dbReference type="NCBI Taxonomy" id="56730"/>
    <lineage>
        <taxon>Bacteria</taxon>
        <taxon>Pseudomonadati</taxon>
        <taxon>Pseudomonadota</taxon>
        <taxon>Alphaproteobacteria</taxon>
        <taxon>Hyphomicrobiales</taxon>
        <taxon>Rhizobiaceae</taxon>
        <taxon>Rhizobium/Agrobacterium group</taxon>
        <taxon>Rhizobium</taxon>
    </lineage>
</organism>